<organism evidence="2 3">
    <name type="scientific">Plectus sambesii</name>
    <dbReference type="NCBI Taxonomy" id="2011161"/>
    <lineage>
        <taxon>Eukaryota</taxon>
        <taxon>Metazoa</taxon>
        <taxon>Ecdysozoa</taxon>
        <taxon>Nematoda</taxon>
        <taxon>Chromadorea</taxon>
        <taxon>Plectida</taxon>
        <taxon>Plectina</taxon>
        <taxon>Plectoidea</taxon>
        <taxon>Plectidae</taxon>
        <taxon>Plectus</taxon>
    </lineage>
</organism>
<sequence>MEQVRLGYVRLVYPTLNPCGTEPRNWWSTLCKPGFNVEIWKTIARQAKLRVEMVKAEIYGDEDMSSADWDGMLGMIEAGVLNASVELMPMTPDAIVDFKFSLPVQPEEVGFVTGVPLERSKPPNYFVYQSYWIYLWILLLLGLGLVQAAFRTFRKANNERNWKRVLREYPRQLPGGFWSAIEQSVFSAPTTKNSNPLYVLGFVLIFISYYSGFRGQRYALANVAEIRLADIQRKLMTGATTLIVDHYAVLSDELNRTLYPKTNPNPIILAEYKNITELLCSDSHTIFYGEIFRIFKEEDTSCVLERINVPELSQNLGFKALVFSKSTKARFMEVVNEIILKFYGLDKWDTYWVPRYYPRGDTKPQGGEPDSLKVMDLSPGFFLWAGGATLSIVICLLERLWYAYWKRQLKNFKVSRA</sequence>
<evidence type="ECO:0000313" key="3">
    <source>
        <dbReference type="WBParaSite" id="PSAMB.scaffold1975size26313.g15815.t1"/>
    </source>
</evidence>
<keyword evidence="1" id="KW-1133">Transmembrane helix</keyword>
<feature type="transmembrane region" description="Helical" evidence="1">
    <location>
        <begin position="381"/>
        <end position="402"/>
    </location>
</feature>
<dbReference type="Gene3D" id="3.40.190.10">
    <property type="entry name" value="Periplasmic binding protein-like II"/>
    <property type="match status" value="1"/>
</dbReference>
<name>A0A914VHH1_9BILA</name>
<keyword evidence="1" id="KW-0472">Membrane</keyword>
<dbReference type="InterPro" id="IPR040128">
    <property type="entry name" value="T25E4.2-like"/>
</dbReference>
<reference evidence="3" key="1">
    <citation type="submission" date="2022-11" db="UniProtKB">
        <authorList>
            <consortium name="WormBaseParasite"/>
        </authorList>
    </citation>
    <scope>IDENTIFICATION</scope>
</reference>
<keyword evidence="1" id="KW-0812">Transmembrane</keyword>
<dbReference type="AlphaFoldDB" id="A0A914VHH1"/>
<dbReference type="PANTHER" id="PTHR22714:SF7">
    <property type="entry name" value="SOLUTE-BINDING PROTEIN FAMILY 3_N-TERMINAL DOMAIN-CONTAINING PROTEIN"/>
    <property type="match status" value="1"/>
</dbReference>
<dbReference type="WBParaSite" id="PSAMB.scaffold1975size26313.g15815.t1">
    <property type="protein sequence ID" value="PSAMB.scaffold1975size26313.g15815.t1"/>
    <property type="gene ID" value="PSAMB.scaffold1975size26313.g15815"/>
</dbReference>
<feature type="transmembrane region" description="Helical" evidence="1">
    <location>
        <begin position="131"/>
        <end position="150"/>
    </location>
</feature>
<keyword evidence="2" id="KW-1185">Reference proteome</keyword>
<dbReference type="Proteomes" id="UP000887566">
    <property type="component" value="Unplaced"/>
</dbReference>
<evidence type="ECO:0000256" key="1">
    <source>
        <dbReference type="SAM" id="Phobius"/>
    </source>
</evidence>
<dbReference type="PANTHER" id="PTHR22714">
    <property type="entry name" value="PROTEIN CBG02446-RELATED"/>
    <property type="match status" value="1"/>
</dbReference>
<protein>
    <submittedName>
        <fullName evidence="3">Uncharacterized protein</fullName>
    </submittedName>
</protein>
<feature type="transmembrane region" description="Helical" evidence="1">
    <location>
        <begin position="197"/>
        <end position="213"/>
    </location>
</feature>
<accession>A0A914VHH1</accession>
<evidence type="ECO:0000313" key="2">
    <source>
        <dbReference type="Proteomes" id="UP000887566"/>
    </source>
</evidence>
<proteinExistence type="predicted"/>
<dbReference type="SUPFAM" id="SSF53850">
    <property type="entry name" value="Periplasmic binding protein-like II"/>
    <property type="match status" value="1"/>
</dbReference>